<sequence length="237" mass="27107">MSTEPHWASGPAEVLRHGMDLLLKDSDTNRRLAMISIDNSVELMMQTYVSLPKRIYGLDISRKKREEICADFPRLLDGLEEHASQKIIGIDLGLIEWFHRLRNELYHQGNGLTVERLKVEAYSELASKLFESLFETKLALSAPQSATLLGRFLDAWIRIEKIAIGRNALRGYNPMKFAVELVEKEPGFTQSDAERLMDLRNLRNQLVHGQLDPGVELTPQVMDEAESFAARFERLKK</sequence>
<evidence type="ECO:0000313" key="1">
    <source>
        <dbReference type="EMBL" id="SEV99093.1"/>
    </source>
</evidence>
<accession>A0A1I0NCK9</accession>
<evidence type="ECO:0008006" key="3">
    <source>
        <dbReference type="Google" id="ProtNLM"/>
    </source>
</evidence>
<name>A0A1I0NCK9_9RHOB</name>
<reference evidence="1 2" key="1">
    <citation type="submission" date="2016-10" db="EMBL/GenBank/DDBJ databases">
        <authorList>
            <person name="de Groot N.N."/>
        </authorList>
    </citation>
    <scope>NUCLEOTIDE SEQUENCE [LARGE SCALE GENOMIC DNA]</scope>
    <source>
        <strain evidence="1 2">DSM 29439</strain>
    </source>
</reference>
<proteinExistence type="predicted"/>
<evidence type="ECO:0000313" key="2">
    <source>
        <dbReference type="Proteomes" id="UP000199650"/>
    </source>
</evidence>
<dbReference type="STRING" id="1173584.SAMN05444851_0731"/>
<dbReference type="AlphaFoldDB" id="A0A1I0NCK9"/>
<gene>
    <name evidence="1" type="ORF">SAMN05444851_0731</name>
</gene>
<protein>
    <recommendedName>
        <fullName evidence="3">RiboL-PSP-HEPN domain-containing protein</fullName>
    </recommendedName>
</protein>
<organism evidence="1 2">
    <name type="scientific">Aliiroseovarius sediminilitoris</name>
    <dbReference type="NCBI Taxonomy" id="1173584"/>
    <lineage>
        <taxon>Bacteria</taxon>
        <taxon>Pseudomonadati</taxon>
        <taxon>Pseudomonadota</taxon>
        <taxon>Alphaproteobacteria</taxon>
        <taxon>Rhodobacterales</taxon>
        <taxon>Paracoccaceae</taxon>
        <taxon>Aliiroseovarius</taxon>
    </lineage>
</organism>
<keyword evidence="2" id="KW-1185">Reference proteome</keyword>
<dbReference type="Proteomes" id="UP000199650">
    <property type="component" value="Unassembled WGS sequence"/>
</dbReference>
<dbReference type="EMBL" id="FOJB01000001">
    <property type="protein sequence ID" value="SEV99093.1"/>
    <property type="molecule type" value="Genomic_DNA"/>
</dbReference>